<comment type="catalytic activity">
    <reaction evidence="1 8">
        <text>UDP-alpha-D-glucose = UDP-alpha-D-galactose</text>
        <dbReference type="Rhea" id="RHEA:22168"/>
        <dbReference type="ChEBI" id="CHEBI:58885"/>
        <dbReference type="ChEBI" id="CHEBI:66914"/>
        <dbReference type="EC" id="5.1.3.2"/>
    </reaction>
</comment>
<evidence type="ECO:0000256" key="7">
    <source>
        <dbReference type="ARBA" id="ARBA00023235"/>
    </source>
</evidence>
<comment type="caution">
    <text evidence="10">The sequence shown here is derived from an EMBL/GenBank/DDBJ whole genome shotgun (WGS) entry which is preliminary data.</text>
</comment>
<evidence type="ECO:0000256" key="8">
    <source>
        <dbReference type="RuleBase" id="RU366046"/>
    </source>
</evidence>
<comment type="pathway">
    <text evidence="8">Carbohydrate metabolism; galactose metabolism.</text>
</comment>
<evidence type="ECO:0000256" key="4">
    <source>
        <dbReference type="ARBA" id="ARBA00013189"/>
    </source>
</evidence>
<dbReference type="Proteomes" id="UP000270219">
    <property type="component" value="Unassembled WGS sequence"/>
</dbReference>
<evidence type="ECO:0000256" key="5">
    <source>
        <dbReference type="ARBA" id="ARBA00018569"/>
    </source>
</evidence>
<keyword evidence="8" id="KW-0119">Carbohydrate metabolism</keyword>
<dbReference type="InterPro" id="IPR005886">
    <property type="entry name" value="UDP_G4E"/>
</dbReference>
<evidence type="ECO:0000313" key="10">
    <source>
        <dbReference type="EMBL" id="RLL42760.1"/>
    </source>
</evidence>
<dbReference type="Gene3D" id="3.90.25.10">
    <property type="entry name" value="UDP-galactose 4-epimerase, domain 1"/>
    <property type="match status" value="1"/>
</dbReference>
<keyword evidence="7 8" id="KW-0413">Isomerase</keyword>
<dbReference type="GO" id="GO:0003978">
    <property type="term" value="F:UDP-glucose 4-epimerase activity"/>
    <property type="evidence" value="ECO:0007669"/>
    <property type="project" value="UniProtKB-UniRule"/>
</dbReference>
<comment type="subunit">
    <text evidence="8">Homodimer.</text>
</comment>
<comment type="similarity">
    <text evidence="3 8">Belongs to the NAD(P)-dependent epimerase/dehydratase family.</text>
</comment>
<dbReference type="SUPFAM" id="SSF51735">
    <property type="entry name" value="NAD(P)-binding Rossmann-fold domains"/>
    <property type="match status" value="1"/>
</dbReference>
<dbReference type="PANTHER" id="PTHR43725:SF47">
    <property type="entry name" value="UDP-GLUCOSE 4-EPIMERASE"/>
    <property type="match status" value="1"/>
</dbReference>
<dbReference type="PANTHER" id="PTHR43725">
    <property type="entry name" value="UDP-GLUCOSE 4-EPIMERASE"/>
    <property type="match status" value="1"/>
</dbReference>
<dbReference type="EMBL" id="RCHR01000005">
    <property type="protein sequence ID" value="RLL42760.1"/>
    <property type="molecule type" value="Genomic_DNA"/>
</dbReference>
<dbReference type="NCBIfam" id="TIGR01179">
    <property type="entry name" value="galE"/>
    <property type="match status" value="1"/>
</dbReference>
<dbReference type="NCBIfam" id="NF007956">
    <property type="entry name" value="PRK10675.1"/>
    <property type="match status" value="1"/>
</dbReference>
<dbReference type="Pfam" id="PF16363">
    <property type="entry name" value="GDP_Man_Dehyd"/>
    <property type="match status" value="1"/>
</dbReference>
<dbReference type="UniPathway" id="UPA00214"/>
<sequence>MAILVTGGAGYIGSHTCVELLNQGCDVIVLDNFMNSHPEALNRVKEITGKSLKFYHADLLDKKAVLDVFSENHIEAVIHFAGLKAVGESVSVPLQYYRTNMVSTMNLCETMQQFGVKKLVFSSSATVYGTPEKVPITEDMRLEATNPYGRTKLLIEEMLRDIAFSDPAWSIALLRYFNPIGAHSSGLIGEDPSGIPNNLMPYISQVATGKRKVLQVFGNDYPTKDGTGVRDYIHVVDLAIGHLKALEKVQETVGIDAYNLGTGKGYSVLEVIQVFEKVTDATIPYQITERRPGDISTCYADPMKASLKLGWKAEKQLEEMCRDTWKWQSNNPDGYRSHNQISKDITPVQQAAGFFNG</sequence>
<protein>
    <recommendedName>
        <fullName evidence="5 8">UDP-glucose 4-epimerase</fullName>
        <ecNumber evidence="4 8">5.1.3.2</ecNumber>
    </recommendedName>
</protein>
<accession>A0A498D5S9</accession>
<dbReference type="RefSeq" id="WP_121524127.1">
    <property type="nucleotide sequence ID" value="NZ_RCHR01000005.1"/>
</dbReference>
<dbReference type="EC" id="5.1.3.2" evidence="4 8"/>
<proteinExistence type="inferred from homology"/>
<evidence type="ECO:0000256" key="3">
    <source>
        <dbReference type="ARBA" id="ARBA00007637"/>
    </source>
</evidence>
<gene>
    <name evidence="10" type="primary">galE</name>
    <name evidence="10" type="ORF">D8M04_14495</name>
</gene>
<dbReference type="InterPro" id="IPR016040">
    <property type="entry name" value="NAD(P)-bd_dom"/>
</dbReference>
<evidence type="ECO:0000256" key="6">
    <source>
        <dbReference type="ARBA" id="ARBA00023027"/>
    </source>
</evidence>
<dbReference type="InterPro" id="IPR036291">
    <property type="entry name" value="NAD(P)-bd_dom_sf"/>
</dbReference>
<dbReference type="OrthoDB" id="9801785at2"/>
<keyword evidence="11" id="KW-1185">Reference proteome</keyword>
<comment type="cofactor">
    <cofactor evidence="2 8">
        <name>NAD(+)</name>
        <dbReference type="ChEBI" id="CHEBI:57540"/>
    </cofactor>
</comment>
<keyword evidence="6 8" id="KW-0520">NAD</keyword>
<evidence type="ECO:0000313" key="11">
    <source>
        <dbReference type="Proteomes" id="UP000270219"/>
    </source>
</evidence>
<organism evidence="10 11">
    <name type="scientific">Oceanobacillus piezotolerans</name>
    <dbReference type="NCBI Taxonomy" id="2448030"/>
    <lineage>
        <taxon>Bacteria</taxon>
        <taxon>Bacillati</taxon>
        <taxon>Bacillota</taxon>
        <taxon>Bacilli</taxon>
        <taxon>Bacillales</taxon>
        <taxon>Bacillaceae</taxon>
        <taxon>Oceanobacillus</taxon>
    </lineage>
</organism>
<feature type="domain" description="NAD(P)-binding" evidence="9">
    <location>
        <begin position="4"/>
        <end position="324"/>
    </location>
</feature>
<dbReference type="AlphaFoldDB" id="A0A498D5S9"/>
<dbReference type="Gene3D" id="3.40.50.720">
    <property type="entry name" value="NAD(P)-binding Rossmann-like Domain"/>
    <property type="match status" value="1"/>
</dbReference>
<reference evidence="10 11" key="1">
    <citation type="submission" date="2018-10" db="EMBL/GenBank/DDBJ databases">
        <title>Oceanobacillus sp. YLB-02 draft genome.</title>
        <authorList>
            <person name="Yu L."/>
        </authorList>
    </citation>
    <scope>NUCLEOTIDE SEQUENCE [LARGE SCALE GENOMIC DNA]</scope>
    <source>
        <strain evidence="10 11">YLB-02</strain>
    </source>
</reference>
<dbReference type="GO" id="GO:0006012">
    <property type="term" value="P:galactose metabolic process"/>
    <property type="evidence" value="ECO:0007669"/>
    <property type="project" value="UniProtKB-UniPathway"/>
</dbReference>
<evidence type="ECO:0000259" key="9">
    <source>
        <dbReference type="Pfam" id="PF16363"/>
    </source>
</evidence>
<dbReference type="GO" id="GO:0005829">
    <property type="term" value="C:cytosol"/>
    <property type="evidence" value="ECO:0007669"/>
    <property type="project" value="TreeGrafter"/>
</dbReference>
<dbReference type="CDD" id="cd05247">
    <property type="entry name" value="UDP_G4E_1_SDR_e"/>
    <property type="match status" value="1"/>
</dbReference>
<name>A0A498D5S9_9BACI</name>
<evidence type="ECO:0000256" key="2">
    <source>
        <dbReference type="ARBA" id="ARBA00001911"/>
    </source>
</evidence>
<evidence type="ECO:0000256" key="1">
    <source>
        <dbReference type="ARBA" id="ARBA00000083"/>
    </source>
</evidence>